<protein>
    <recommendedName>
        <fullName evidence="3">Adenylate kinase</fullName>
    </recommendedName>
</protein>
<accession>A0ABQ2KDN2</accession>
<dbReference type="SUPFAM" id="SSF52540">
    <property type="entry name" value="P-loop containing nucleoside triphosphate hydrolases"/>
    <property type="match status" value="1"/>
</dbReference>
<evidence type="ECO:0000313" key="1">
    <source>
        <dbReference type="EMBL" id="GGN79314.1"/>
    </source>
</evidence>
<dbReference type="InterPro" id="IPR027417">
    <property type="entry name" value="P-loop_NTPase"/>
</dbReference>
<dbReference type="PANTHER" id="PTHR37816">
    <property type="entry name" value="YALI0E33011P"/>
    <property type="match status" value="1"/>
</dbReference>
<sequence>MSAGTVDDVARARRILCFGATGSGKSTLALELGARLGLPVTLVDDLCWDPGWTEAPGEEQDRRVLPLLERDAWVFDSVYSRQAPRAFELVDVIVALDYPRLVSLARLVRRTARRIRTRERVCNGNVETLRLALARDSIILWHFRSWRSKRERMRRWHADPDAPPVLLLPRPADADALLAALPGSR</sequence>
<evidence type="ECO:0008006" key="3">
    <source>
        <dbReference type="Google" id="ProtNLM"/>
    </source>
</evidence>
<proteinExistence type="predicted"/>
<comment type="caution">
    <text evidence="1">The sequence shown here is derived from an EMBL/GenBank/DDBJ whole genome shotgun (WGS) entry which is preliminary data.</text>
</comment>
<dbReference type="Proteomes" id="UP000626982">
    <property type="component" value="Unassembled WGS sequence"/>
</dbReference>
<dbReference type="EMBL" id="BMLM01000001">
    <property type="protein sequence ID" value="GGN79314.1"/>
    <property type="molecule type" value="Genomic_DNA"/>
</dbReference>
<reference evidence="2" key="1">
    <citation type="journal article" date="2019" name="Int. J. Syst. Evol. Microbiol.">
        <title>The Global Catalogue of Microorganisms (GCM) 10K type strain sequencing project: providing services to taxonomists for standard genome sequencing and annotation.</title>
        <authorList>
            <consortium name="The Broad Institute Genomics Platform"/>
            <consortium name="The Broad Institute Genome Sequencing Center for Infectious Disease"/>
            <person name="Wu L."/>
            <person name="Ma J."/>
        </authorList>
    </citation>
    <scope>NUCLEOTIDE SEQUENCE [LARGE SCALE GENOMIC DNA]</scope>
    <source>
        <strain evidence="2">CGMCC 1.6960</strain>
    </source>
</reference>
<dbReference type="Gene3D" id="3.40.50.300">
    <property type="entry name" value="P-loop containing nucleotide triphosphate hydrolases"/>
    <property type="match status" value="1"/>
</dbReference>
<dbReference type="RefSeq" id="WP_188715927.1">
    <property type="nucleotide sequence ID" value="NZ_BAABBD010000001.1"/>
</dbReference>
<dbReference type="InterPro" id="IPR052922">
    <property type="entry name" value="Cytidylate_Kinase-2"/>
</dbReference>
<organism evidence="1 2">
    <name type="scientific">Agrococcus terreus</name>
    <dbReference type="NCBI Taxonomy" id="574649"/>
    <lineage>
        <taxon>Bacteria</taxon>
        <taxon>Bacillati</taxon>
        <taxon>Actinomycetota</taxon>
        <taxon>Actinomycetes</taxon>
        <taxon>Micrococcales</taxon>
        <taxon>Microbacteriaceae</taxon>
        <taxon>Agrococcus</taxon>
    </lineage>
</organism>
<dbReference type="PANTHER" id="PTHR37816:SF1">
    <property type="entry name" value="TOXIN"/>
    <property type="match status" value="1"/>
</dbReference>
<evidence type="ECO:0000313" key="2">
    <source>
        <dbReference type="Proteomes" id="UP000626982"/>
    </source>
</evidence>
<name>A0ABQ2KDN2_9MICO</name>
<keyword evidence="2" id="KW-1185">Reference proteome</keyword>
<gene>
    <name evidence="1" type="ORF">GCM10010968_06140</name>
</gene>